<evidence type="ECO:0000313" key="4">
    <source>
        <dbReference type="Proteomes" id="UP000595847"/>
    </source>
</evidence>
<dbReference type="KEGG" id="bcop:JD108_21415"/>
<dbReference type="Pfam" id="PF19975">
    <property type="entry name" value="DO-GTPase1"/>
    <property type="match status" value="1"/>
</dbReference>
<dbReference type="RefSeq" id="WP_198827926.1">
    <property type="nucleotide sequence ID" value="NZ_CP066308.1"/>
</dbReference>
<dbReference type="EMBL" id="CP073708">
    <property type="protein sequence ID" value="QUO41427.1"/>
    <property type="molecule type" value="Genomic_DNA"/>
</dbReference>
<reference evidence="3" key="2">
    <citation type="submission" date="2021-04" db="EMBL/GenBank/DDBJ databases">
        <title>Brevibacillus composti FJAT-54423, complete genome.</title>
        <authorList>
            <person name="Tang R."/>
        </authorList>
    </citation>
    <scope>NUCLEOTIDE SEQUENCE</scope>
    <source>
        <strain evidence="3">FJAT-54424</strain>
    </source>
</reference>
<dbReference type="EMBL" id="CP066308">
    <property type="protein sequence ID" value="QQE74345.1"/>
    <property type="molecule type" value="Genomic_DNA"/>
</dbReference>
<dbReference type="AlphaFoldDB" id="A0A7T5EKQ5"/>
<evidence type="ECO:0000313" key="5">
    <source>
        <dbReference type="Proteomes" id="UP000677234"/>
    </source>
</evidence>
<dbReference type="Proteomes" id="UP000595847">
    <property type="component" value="Chromosome"/>
</dbReference>
<dbReference type="Gene3D" id="3.40.50.300">
    <property type="entry name" value="P-loop containing nucleotide triphosphate hydrolases"/>
    <property type="match status" value="1"/>
</dbReference>
<evidence type="ECO:0000313" key="2">
    <source>
        <dbReference type="EMBL" id="QQE74345.1"/>
    </source>
</evidence>
<name>A0A7T5EKQ5_9BACL</name>
<dbReference type="Proteomes" id="UP000677234">
    <property type="component" value="Chromosome"/>
</dbReference>
<proteinExistence type="predicted"/>
<evidence type="ECO:0000313" key="3">
    <source>
        <dbReference type="EMBL" id="QUO41427.1"/>
    </source>
</evidence>
<keyword evidence="5" id="KW-1185">Reference proteome</keyword>
<reference evidence="2 4" key="1">
    <citation type="submission" date="2020-12" db="EMBL/GenBank/DDBJ databases">
        <title>strain FJAT-54423T represents a novel species of the genus Brevibacillus.</title>
        <authorList>
            <person name="Tang R."/>
        </authorList>
    </citation>
    <scope>NUCLEOTIDE SEQUENCE [LARGE SCALE GENOMIC DNA]</scope>
    <source>
        <strain evidence="2 4">FJAT-54423</strain>
    </source>
</reference>
<organism evidence="2 4">
    <name type="scientific">Brevibacillus composti</name>
    <dbReference type="NCBI Taxonomy" id="2796470"/>
    <lineage>
        <taxon>Bacteria</taxon>
        <taxon>Bacillati</taxon>
        <taxon>Bacillota</taxon>
        <taxon>Bacilli</taxon>
        <taxon>Bacillales</taxon>
        <taxon>Paenibacillaceae</taxon>
        <taxon>Brevibacillus</taxon>
    </lineage>
</organism>
<feature type="domain" description="Double-GTPase 1" evidence="1">
    <location>
        <begin position="133"/>
        <end position="336"/>
    </location>
</feature>
<sequence length="422" mass="48761">MLTFFKNMFEKKPPQKERLPFYDIVCPFCFAKFSPEQVVFRAAHHREEDEDYALQEDVILNQYRNKFGLDDIEEIEAVIDPETIPDENRIVVDNVLVGITDKYGVATKRRLCPHCHNELPITAGKAPSNIISIVGASQVGKSVYMTSLIHTLQNTTANRFDAACMPLNAQISRKFRENYESPLFERGQLLDSTQKEKRQEPFIFQFIFKDNERAPLILVFFDVAGEGMVDREYLEIYAAHVRNSSGILFLVDPLQIRTIRDKIQLNIGDEPGEFTARYDEPREVVITMFENFIGYEQASKTHIPTAVVLTKSDMLHMLKEEDGEYIKTNSNVFRNYVHEKYLNLSEFENINGEVRRFIEKVDRPFKDALDVYFTNTAFFAVSALGSNPVNQKVSGVVTPVRVDEPFIWLLHQLDYIEGRERS</sequence>
<dbReference type="InterPro" id="IPR045530">
    <property type="entry name" value="DO-GTPase1"/>
</dbReference>
<dbReference type="InterPro" id="IPR027417">
    <property type="entry name" value="P-loop_NTPase"/>
</dbReference>
<dbReference type="SUPFAM" id="SSF52540">
    <property type="entry name" value="P-loop containing nucleoside triphosphate hydrolases"/>
    <property type="match status" value="1"/>
</dbReference>
<gene>
    <name evidence="2" type="ORF">JD108_21415</name>
    <name evidence="3" type="ORF">KDJ56_21350</name>
</gene>
<evidence type="ECO:0000259" key="1">
    <source>
        <dbReference type="Pfam" id="PF19975"/>
    </source>
</evidence>
<protein>
    <recommendedName>
        <fullName evidence="1">Double-GTPase 1 domain-containing protein</fullName>
    </recommendedName>
</protein>
<accession>A0A7T5EKQ5</accession>